<evidence type="ECO:0000313" key="4">
    <source>
        <dbReference type="EMBL" id="KAF9482376.1"/>
    </source>
</evidence>
<evidence type="ECO:0000259" key="3">
    <source>
        <dbReference type="Pfam" id="PF20151"/>
    </source>
</evidence>
<feature type="region of interest" description="Disordered" evidence="1">
    <location>
        <begin position="305"/>
        <end position="349"/>
    </location>
</feature>
<evidence type="ECO:0000313" key="5">
    <source>
        <dbReference type="Proteomes" id="UP000807469"/>
    </source>
</evidence>
<feature type="transmembrane region" description="Helical" evidence="2">
    <location>
        <begin position="68"/>
        <end position="89"/>
    </location>
</feature>
<dbReference type="EMBL" id="MU155166">
    <property type="protein sequence ID" value="KAF9482376.1"/>
    <property type="molecule type" value="Genomic_DNA"/>
</dbReference>
<organism evidence="4 5">
    <name type="scientific">Pholiota conissans</name>
    <dbReference type="NCBI Taxonomy" id="109636"/>
    <lineage>
        <taxon>Eukaryota</taxon>
        <taxon>Fungi</taxon>
        <taxon>Dikarya</taxon>
        <taxon>Basidiomycota</taxon>
        <taxon>Agaricomycotina</taxon>
        <taxon>Agaricomycetes</taxon>
        <taxon>Agaricomycetidae</taxon>
        <taxon>Agaricales</taxon>
        <taxon>Agaricineae</taxon>
        <taxon>Strophariaceae</taxon>
        <taxon>Pholiota</taxon>
    </lineage>
</organism>
<keyword evidence="5" id="KW-1185">Reference proteome</keyword>
<feature type="transmembrane region" description="Helical" evidence="2">
    <location>
        <begin position="131"/>
        <end position="150"/>
    </location>
</feature>
<feature type="domain" description="DUF6533" evidence="3">
    <location>
        <begin position="34"/>
        <end position="78"/>
    </location>
</feature>
<proteinExistence type="predicted"/>
<feature type="transmembrane region" description="Helical" evidence="2">
    <location>
        <begin position="255"/>
        <end position="273"/>
    </location>
</feature>
<feature type="transmembrane region" description="Helical" evidence="2">
    <location>
        <begin position="230"/>
        <end position="249"/>
    </location>
</feature>
<dbReference type="Proteomes" id="UP000807469">
    <property type="component" value="Unassembled WGS sequence"/>
</dbReference>
<feature type="transmembrane region" description="Helical" evidence="2">
    <location>
        <begin position="101"/>
        <end position="119"/>
    </location>
</feature>
<keyword evidence="2" id="KW-1133">Transmembrane helix</keyword>
<protein>
    <recommendedName>
        <fullName evidence="3">DUF6533 domain-containing protein</fullName>
    </recommendedName>
</protein>
<dbReference type="AlphaFoldDB" id="A0A9P6CW04"/>
<feature type="compositionally biased region" description="Polar residues" evidence="1">
    <location>
        <begin position="324"/>
        <end position="337"/>
    </location>
</feature>
<name>A0A9P6CW04_9AGAR</name>
<dbReference type="InterPro" id="IPR045340">
    <property type="entry name" value="DUF6533"/>
</dbReference>
<comment type="caution">
    <text evidence="4">The sequence shown here is derived from an EMBL/GenBank/DDBJ whole genome shotgun (WGS) entry which is preliminary data.</text>
</comment>
<dbReference type="Pfam" id="PF20151">
    <property type="entry name" value="DUF6533"/>
    <property type="match status" value="1"/>
</dbReference>
<reference evidence="4" key="1">
    <citation type="submission" date="2020-11" db="EMBL/GenBank/DDBJ databases">
        <authorList>
            <consortium name="DOE Joint Genome Institute"/>
            <person name="Ahrendt S."/>
            <person name="Riley R."/>
            <person name="Andreopoulos W."/>
            <person name="Labutti K."/>
            <person name="Pangilinan J."/>
            <person name="Ruiz-Duenas F.J."/>
            <person name="Barrasa J.M."/>
            <person name="Sanchez-Garcia M."/>
            <person name="Camarero S."/>
            <person name="Miyauchi S."/>
            <person name="Serrano A."/>
            <person name="Linde D."/>
            <person name="Babiker R."/>
            <person name="Drula E."/>
            <person name="Ayuso-Fernandez I."/>
            <person name="Pacheco R."/>
            <person name="Padilla G."/>
            <person name="Ferreira P."/>
            <person name="Barriuso J."/>
            <person name="Kellner H."/>
            <person name="Castanera R."/>
            <person name="Alfaro M."/>
            <person name="Ramirez L."/>
            <person name="Pisabarro A.G."/>
            <person name="Kuo A."/>
            <person name="Tritt A."/>
            <person name="Lipzen A."/>
            <person name="He G."/>
            <person name="Yan M."/>
            <person name="Ng V."/>
            <person name="Cullen D."/>
            <person name="Martin F."/>
            <person name="Rosso M.-N."/>
            <person name="Henrissat B."/>
            <person name="Hibbett D."/>
            <person name="Martinez A.T."/>
            <person name="Grigoriev I.V."/>
        </authorList>
    </citation>
    <scope>NUCLEOTIDE SEQUENCE</scope>
    <source>
        <strain evidence="4">CIRM-BRFM 674</strain>
    </source>
</reference>
<sequence length="363" mass="40032">MNNSTSTSAVPIYESTPLIYFPHEVAYQISVAIYIHVGCMAVLIWDIIDNLKGDYRLLFHHRIQMPTIIYFISRTTLLAYMITRTILLTVPIKDCGRMYDAINALLVVFVAATTAMFYLRVCAVYLMHKGIVVFYGILWLAVLAMLLTLPETFTAVHIATTGYCIESMKGPFLGPTTIILMVNDALVYGAIAYKIFSMFAETTPDAKFSIVTFGRSLPVISKALLKDSQLYFMVVIVTNPFLVACVYVFDAPLDVMFLVCHLVLVNILSCRVYRNLKMGLASDIAAPKSSPPSSGGTVIFLKGESTTDRKPSVSSRMSHARDPSQGTGEAASTTYDGSSMYAEEPGVPSQFVDLEKAQIPRAI</sequence>
<feature type="transmembrane region" description="Helical" evidence="2">
    <location>
        <begin position="25"/>
        <end position="48"/>
    </location>
</feature>
<gene>
    <name evidence="4" type="ORF">BDN70DRAFT_930069</name>
</gene>
<keyword evidence="2" id="KW-0812">Transmembrane</keyword>
<evidence type="ECO:0000256" key="2">
    <source>
        <dbReference type="SAM" id="Phobius"/>
    </source>
</evidence>
<evidence type="ECO:0000256" key="1">
    <source>
        <dbReference type="SAM" id="MobiDB-lite"/>
    </source>
</evidence>
<keyword evidence="2" id="KW-0472">Membrane</keyword>
<dbReference type="OrthoDB" id="3038990at2759"/>
<feature type="transmembrane region" description="Helical" evidence="2">
    <location>
        <begin position="170"/>
        <end position="191"/>
    </location>
</feature>
<accession>A0A9P6CW04</accession>